<dbReference type="InterPro" id="IPR011623">
    <property type="entry name" value="7TMR_DISM_rcpt_extracell_dom1"/>
</dbReference>
<name>A0ABY6CM17_9BACT</name>
<feature type="transmembrane region" description="Helical" evidence="1">
    <location>
        <begin position="162"/>
        <end position="183"/>
    </location>
</feature>
<reference evidence="3" key="1">
    <citation type="submission" date="2022-09" db="EMBL/GenBank/DDBJ databases">
        <title>Comparative genomics and taxonomic characterization of three novel marine species of genus Reichenbachiella exhibiting antioxidant and polysaccharide degradation activities.</title>
        <authorList>
            <person name="Muhammad N."/>
            <person name="Lee Y.-J."/>
            <person name="Ko J."/>
            <person name="Kim S.-G."/>
        </authorList>
    </citation>
    <scope>NUCLEOTIDE SEQUENCE</scope>
    <source>
        <strain evidence="3">BKB1-1</strain>
    </source>
</reference>
<dbReference type="Gene3D" id="3.30.565.10">
    <property type="entry name" value="Histidine kinase-like ATPase, C-terminal domain"/>
    <property type="match status" value="1"/>
</dbReference>
<feature type="transmembrane region" description="Helical" evidence="1">
    <location>
        <begin position="283"/>
        <end position="304"/>
    </location>
</feature>
<evidence type="ECO:0000256" key="1">
    <source>
        <dbReference type="SAM" id="Phobius"/>
    </source>
</evidence>
<dbReference type="SMART" id="SM00387">
    <property type="entry name" value="HATPase_c"/>
    <property type="match status" value="1"/>
</dbReference>
<dbReference type="Gene3D" id="2.60.40.2380">
    <property type="match status" value="1"/>
</dbReference>
<dbReference type="PANTHER" id="PTHR43065">
    <property type="entry name" value="SENSOR HISTIDINE KINASE"/>
    <property type="match status" value="1"/>
</dbReference>
<keyword evidence="1" id="KW-0472">Membrane</keyword>
<feature type="domain" description="Histidine kinase" evidence="2">
    <location>
        <begin position="509"/>
        <end position="598"/>
    </location>
</feature>
<dbReference type="RefSeq" id="WP_262308985.1">
    <property type="nucleotide sequence ID" value="NZ_CP106679.1"/>
</dbReference>
<dbReference type="GO" id="GO:0005524">
    <property type="term" value="F:ATP binding"/>
    <property type="evidence" value="ECO:0007669"/>
    <property type="project" value="UniProtKB-KW"/>
</dbReference>
<keyword evidence="1" id="KW-0812">Transmembrane</keyword>
<evidence type="ECO:0000313" key="3">
    <source>
        <dbReference type="EMBL" id="UXP31546.1"/>
    </source>
</evidence>
<sequence length="601" mass="68806">MLLYLFCFALLGREQQESVIFKTSIFEDSLGKETLASVQSQPFIPRQNSDLIFGVTRSCYWVKLDLIQFPKQFVVEIDRALLDSLSVYYFNTDQQLVSHHFGFEVNAHGQPNAFTIPYALIDADEIKDSVIYIRAKSTYAMMLPMNIQSIPSFYASRQLNDIFAILLVGGLFVMMLYNFILWTSVKDFTYLVYSMGILITVIVQIGIQGYAYQFIPQSTVVSYYIVSVSIAINIIIAAYFCLEFLGRQNLSKWMKYGLYALVGLGLTILFCESIGLKYLAKDIIVLTTSLGSVLVLCISTVLMIKRVPLAKYFQIAWTIYLMGIIIYSLRSEGYIENNFFTANFAFIGKFIDVCLMSFALGYKYNTVKRENDELQNQLTKELEMLVERRTLALNQTLQEKEILLKEIHHRVKNNLQVISSLLNIQSRNTQNQEAKDAMRGGQSRIKSMALIHQKLYTSDNLSEIKMDEYTIQLCNHLFRTYEPGDHIHNRIEMNQICLDLESTIPIGLIITELVMNSYKYAFKGKSSGEVLIQLNRINDKILELVIADDGIGMPSFDIQQIESLGLSLVHTLVEQMDGELDIRHDHGTHFRIIFDPKIVQA</sequence>
<organism evidence="3 4">
    <name type="scientific">Reichenbachiella agarivorans</name>
    <dbReference type="NCBI Taxonomy" id="2979464"/>
    <lineage>
        <taxon>Bacteria</taxon>
        <taxon>Pseudomonadati</taxon>
        <taxon>Bacteroidota</taxon>
        <taxon>Cytophagia</taxon>
        <taxon>Cytophagales</taxon>
        <taxon>Reichenbachiellaceae</taxon>
        <taxon>Reichenbachiella</taxon>
    </lineage>
</organism>
<dbReference type="PANTHER" id="PTHR43065:SF23">
    <property type="entry name" value="SENSOR HISTIDINE KINASE PDTAS"/>
    <property type="match status" value="1"/>
</dbReference>
<evidence type="ECO:0000259" key="2">
    <source>
        <dbReference type="PROSITE" id="PS50109"/>
    </source>
</evidence>
<keyword evidence="3" id="KW-0547">Nucleotide-binding</keyword>
<feature type="transmembrane region" description="Helical" evidence="1">
    <location>
        <begin position="311"/>
        <end position="329"/>
    </location>
</feature>
<dbReference type="SUPFAM" id="SSF55874">
    <property type="entry name" value="ATPase domain of HSP90 chaperone/DNA topoisomerase II/histidine kinase"/>
    <property type="match status" value="1"/>
</dbReference>
<dbReference type="Pfam" id="PF07695">
    <property type="entry name" value="7TMR-DISM_7TM"/>
    <property type="match status" value="1"/>
</dbReference>
<protein>
    <submittedName>
        <fullName evidence="3">ATP-binding protein</fullName>
    </submittedName>
</protein>
<accession>A0ABY6CM17</accession>
<dbReference type="Pfam" id="PF02518">
    <property type="entry name" value="HATPase_c"/>
    <property type="match status" value="1"/>
</dbReference>
<dbReference type="InterPro" id="IPR036890">
    <property type="entry name" value="HATPase_C_sf"/>
</dbReference>
<feature type="transmembrane region" description="Helical" evidence="1">
    <location>
        <begin position="341"/>
        <end position="362"/>
    </location>
</feature>
<dbReference type="InterPro" id="IPR011622">
    <property type="entry name" value="7TMR_DISM_rcpt_extracell_dom2"/>
</dbReference>
<evidence type="ECO:0000313" key="4">
    <source>
        <dbReference type="Proteomes" id="UP001065174"/>
    </source>
</evidence>
<feature type="transmembrane region" description="Helical" evidence="1">
    <location>
        <begin position="257"/>
        <end position="277"/>
    </location>
</feature>
<dbReference type="Pfam" id="PF07568">
    <property type="entry name" value="HisKA_2"/>
    <property type="match status" value="1"/>
</dbReference>
<keyword evidence="4" id="KW-1185">Reference proteome</keyword>
<keyword evidence="3" id="KW-0067">ATP-binding</keyword>
<dbReference type="InterPro" id="IPR005467">
    <property type="entry name" value="His_kinase_dom"/>
</dbReference>
<dbReference type="EMBL" id="CP106679">
    <property type="protein sequence ID" value="UXP31546.1"/>
    <property type="molecule type" value="Genomic_DNA"/>
</dbReference>
<gene>
    <name evidence="3" type="ORF">N6H18_14435</name>
</gene>
<proteinExistence type="predicted"/>
<dbReference type="InterPro" id="IPR011495">
    <property type="entry name" value="Sig_transdc_His_kin_sub2_dim/P"/>
</dbReference>
<feature type="transmembrane region" description="Helical" evidence="1">
    <location>
        <begin position="190"/>
        <end position="211"/>
    </location>
</feature>
<dbReference type="InterPro" id="IPR003594">
    <property type="entry name" value="HATPase_dom"/>
</dbReference>
<keyword evidence="1" id="KW-1133">Transmembrane helix</keyword>
<dbReference type="Gene3D" id="3.30.450.20">
    <property type="entry name" value="PAS domain"/>
    <property type="match status" value="1"/>
</dbReference>
<dbReference type="Pfam" id="PF07696">
    <property type="entry name" value="7TMR-DISMED2"/>
    <property type="match status" value="1"/>
</dbReference>
<dbReference type="Proteomes" id="UP001065174">
    <property type="component" value="Chromosome"/>
</dbReference>
<feature type="transmembrane region" description="Helical" evidence="1">
    <location>
        <begin position="223"/>
        <end position="245"/>
    </location>
</feature>
<dbReference type="PROSITE" id="PS50109">
    <property type="entry name" value="HIS_KIN"/>
    <property type="match status" value="1"/>
</dbReference>